<keyword evidence="3" id="KW-1185">Reference proteome</keyword>
<sequence length="62" mass="7082">MTRFFSPGRKEVEAGSGNLFPLHSQVTDPKFSYSVNFVHDKQHLRLQLAHIPVMLDVKVAYP</sequence>
<proteinExistence type="predicted"/>
<dbReference type="EMBL" id="KZ302371">
    <property type="protein sequence ID" value="PFH45475.1"/>
    <property type="molecule type" value="Genomic_DNA"/>
</dbReference>
<evidence type="ECO:0000313" key="2">
    <source>
        <dbReference type="EMBL" id="PFH49065.1"/>
    </source>
</evidence>
<gene>
    <name evidence="2" type="ORF">AMATHDRAFT_64005</name>
    <name evidence="1" type="ORF">AMATHDRAFT_71667</name>
</gene>
<organism evidence="2 3">
    <name type="scientific">Amanita thiersii Skay4041</name>
    <dbReference type="NCBI Taxonomy" id="703135"/>
    <lineage>
        <taxon>Eukaryota</taxon>
        <taxon>Fungi</taxon>
        <taxon>Dikarya</taxon>
        <taxon>Basidiomycota</taxon>
        <taxon>Agaricomycotina</taxon>
        <taxon>Agaricomycetes</taxon>
        <taxon>Agaricomycetidae</taxon>
        <taxon>Agaricales</taxon>
        <taxon>Pluteineae</taxon>
        <taxon>Amanitaceae</taxon>
        <taxon>Amanita</taxon>
    </lineage>
</organism>
<name>A0A2A9NDG2_9AGAR</name>
<dbReference type="EMBL" id="KZ302041">
    <property type="protein sequence ID" value="PFH49065.1"/>
    <property type="molecule type" value="Genomic_DNA"/>
</dbReference>
<evidence type="ECO:0000313" key="3">
    <source>
        <dbReference type="Proteomes" id="UP000242287"/>
    </source>
</evidence>
<dbReference type="AlphaFoldDB" id="A0A2A9NDG2"/>
<dbReference type="Proteomes" id="UP000242287">
    <property type="component" value="Unassembled WGS sequence"/>
</dbReference>
<accession>A0A2A9NDG2</accession>
<protein>
    <submittedName>
        <fullName evidence="2">Uncharacterized protein</fullName>
    </submittedName>
</protein>
<evidence type="ECO:0000313" key="1">
    <source>
        <dbReference type="EMBL" id="PFH45475.1"/>
    </source>
</evidence>
<reference evidence="2 3" key="1">
    <citation type="submission" date="2014-02" db="EMBL/GenBank/DDBJ databases">
        <title>Transposable element dynamics among asymbiotic and ectomycorrhizal Amanita fungi.</title>
        <authorList>
            <consortium name="DOE Joint Genome Institute"/>
            <person name="Hess J."/>
            <person name="Skrede I."/>
            <person name="Wolfe B."/>
            <person name="LaButti K."/>
            <person name="Ohm R.A."/>
            <person name="Grigoriev I.V."/>
            <person name="Pringle A."/>
        </authorList>
    </citation>
    <scope>NUCLEOTIDE SEQUENCE [LARGE SCALE GENOMIC DNA]</scope>
    <source>
        <strain evidence="2 3">SKay4041</strain>
    </source>
</reference>